<dbReference type="PANTHER" id="PTHR11715:SF3">
    <property type="entry name" value="GLYCINE CLEAVAGE SYSTEM H PROTEIN-RELATED"/>
    <property type="match status" value="1"/>
</dbReference>
<dbReference type="NCBIfam" id="TIGR00527">
    <property type="entry name" value="gcvH"/>
    <property type="match status" value="1"/>
</dbReference>
<evidence type="ECO:0000259" key="5">
    <source>
        <dbReference type="PROSITE" id="PS50968"/>
    </source>
</evidence>
<comment type="cofactor">
    <cofactor evidence="3">
        <name>(R)-lipoate</name>
        <dbReference type="ChEBI" id="CHEBI:83088"/>
    </cofactor>
    <text evidence="3">Binds 1 lipoyl cofactor covalently.</text>
</comment>
<dbReference type="Pfam" id="PF01597">
    <property type="entry name" value="GCV_H"/>
    <property type="match status" value="1"/>
</dbReference>
<dbReference type="GO" id="GO:0009249">
    <property type="term" value="P:protein lipoylation"/>
    <property type="evidence" value="ECO:0007669"/>
    <property type="project" value="UniProtKB-UniRule"/>
</dbReference>
<dbReference type="PROSITE" id="PS00189">
    <property type="entry name" value="LIPOYL"/>
    <property type="match status" value="1"/>
</dbReference>
<dbReference type="InterPro" id="IPR002930">
    <property type="entry name" value="GCV_H"/>
</dbReference>
<organism evidence="6 7">
    <name type="scientific">Caryophanon latum</name>
    <dbReference type="NCBI Taxonomy" id="33977"/>
    <lineage>
        <taxon>Bacteria</taxon>
        <taxon>Bacillati</taxon>
        <taxon>Bacillota</taxon>
        <taxon>Bacilli</taxon>
        <taxon>Bacillales</taxon>
        <taxon>Caryophanaceae</taxon>
        <taxon>Caryophanon</taxon>
    </lineage>
</organism>
<keyword evidence="2 3" id="KW-0450">Lipoyl</keyword>
<name>A0A1C0YZH4_9BACL</name>
<comment type="caution">
    <text evidence="6">The sequence shown here is derived from an EMBL/GenBank/DDBJ whole genome shotgun (WGS) entry which is preliminary data.</text>
</comment>
<sequence>MSVPAGLFYSKEHEWVKVEGNKAYIGITEFAQNELGDIVFVELPEVNDTIAAGDVFGNVESVKTVSDLYAPVSGTVIEINEALADSPELVNESPYEDAWMIAIELEDASQLDALLDAAGYEAVIAE</sequence>
<proteinExistence type="inferred from homology"/>
<dbReference type="Gene3D" id="2.40.50.100">
    <property type="match status" value="1"/>
</dbReference>
<dbReference type="EMBL" id="MATO01000015">
    <property type="protein sequence ID" value="OCS92539.1"/>
    <property type="molecule type" value="Genomic_DNA"/>
</dbReference>
<feature type="modified residue" description="N6-lipoyllysine" evidence="3 4">
    <location>
        <position position="63"/>
    </location>
</feature>
<dbReference type="InterPro" id="IPR003016">
    <property type="entry name" value="2-oxoA_DH_lipoyl-BS"/>
</dbReference>
<accession>A0A1C0YZH4</accession>
<dbReference type="HAMAP" id="MF_00272">
    <property type="entry name" value="GcvH"/>
    <property type="match status" value="1"/>
</dbReference>
<keyword evidence="7" id="KW-1185">Reference proteome</keyword>
<evidence type="ECO:0000256" key="1">
    <source>
        <dbReference type="ARBA" id="ARBA00009249"/>
    </source>
</evidence>
<protein>
    <recommendedName>
        <fullName evidence="3">Glycine cleavage system H protein</fullName>
    </recommendedName>
    <alternativeName>
        <fullName evidence="3">Octanoyl/lipoyl carrier protein</fullName>
    </alternativeName>
</protein>
<dbReference type="Proteomes" id="UP000093482">
    <property type="component" value="Unassembled WGS sequence"/>
</dbReference>
<comment type="similarity">
    <text evidence="1 3">Belongs to the GcvH family.</text>
</comment>
<evidence type="ECO:0000313" key="7">
    <source>
        <dbReference type="Proteomes" id="UP000093482"/>
    </source>
</evidence>
<comment type="subunit">
    <text evidence="3">The glycine cleavage system is composed of four proteins: P, T, L and H.</text>
</comment>
<gene>
    <name evidence="3" type="primary">gcvH</name>
    <name evidence="6" type="ORF">A6K76_06565</name>
</gene>
<dbReference type="InterPro" id="IPR017453">
    <property type="entry name" value="GCV_H_sub"/>
</dbReference>
<dbReference type="AlphaFoldDB" id="A0A1C0YZH4"/>
<evidence type="ECO:0000313" key="6">
    <source>
        <dbReference type="EMBL" id="OCS92539.1"/>
    </source>
</evidence>
<reference evidence="6 7" key="1">
    <citation type="submission" date="2016-07" db="EMBL/GenBank/DDBJ databases">
        <title>Caryophanon latum genome sequencing.</title>
        <authorList>
            <person name="Verma A."/>
            <person name="Pal Y."/>
            <person name="Krishnamurthi S."/>
        </authorList>
    </citation>
    <scope>NUCLEOTIDE SEQUENCE [LARGE SCALE GENOMIC DNA]</scope>
    <source>
        <strain evidence="6 7">DSM 14151</strain>
    </source>
</reference>
<evidence type="ECO:0000256" key="4">
    <source>
        <dbReference type="PIRSR" id="PIRSR617453-50"/>
    </source>
</evidence>
<dbReference type="GO" id="GO:0019464">
    <property type="term" value="P:glycine decarboxylation via glycine cleavage system"/>
    <property type="evidence" value="ECO:0007669"/>
    <property type="project" value="UniProtKB-UniRule"/>
</dbReference>
<dbReference type="GO" id="GO:0005960">
    <property type="term" value="C:glycine cleavage complex"/>
    <property type="evidence" value="ECO:0007669"/>
    <property type="project" value="InterPro"/>
</dbReference>
<dbReference type="InterPro" id="IPR000089">
    <property type="entry name" value="Biotin_lipoyl"/>
</dbReference>
<dbReference type="InterPro" id="IPR033753">
    <property type="entry name" value="GCV_H/Fam206"/>
</dbReference>
<evidence type="ECO:0000256" key="2">
    <source>
        <dbReference type="ARBA" id="ARBA00022823"/>
    </source>
</evidence>
<dbReference type="PANTHER" id="PTHR11715">
    <property type="entry name" value="GLYCINE CLEAVAGE SYSTEM H PROTEIN"/>
    <property type="match status" value="1"/>
</dbReference>
<dbReference type="SUPFAM" id="SSF51230">
    <property type="entry name" value="Single hybrid motif"/>
    <property type="match status" value="1"/>
</dbReference>
<dbReference type="CDD" id="cd06848">
    <property type="entry name" value="GCS_H"/>
    <property type="match status" value="1"/>
</dbReference>
<comment type="function">
    <text evidence="3">The glycine cleavage system catalyzes the degradation of glycine. The H protein shuttles the methylamine group of glycine from the P protein to the T protein.</text>
</comment>
<dbReference type="InterPro" id="IPR011053">
    <property type="entry name" value="Single_hybrid_motif"/>
</dbReference>
<feature type="domain" description="Lipoyl-binding" evidence="5">
    <location>
        <begin position="22"/>
        <end position="104"/>
    </location>
</feature>
<dbReference type="NCBIfam" id="NF002270">
    <property type="entry name" value="PRK01202.1"/>
    <property type="match status" value="1"/>
</dbReference>
<dbReference type="PROSITE" id="PS50968">
    <property type="entry name" value="BIOTINYL_LIPOYL"/>
    <property type="match status" value="1"/>
</dbReference>
<dbReference type="OrthoDB" id="9796712at2"/>
<dbReference type="GO" id="GO:0005829">
    <property type="term" value="C:cytosol"/>
    <property type="evidence" value="ECO:0007669"/>
    <property type="project" value="TreeGrafter"/>
</dbReference>
<comment type="function">
    <text evidence="3">Is also involved in protein lipoylation via its role as an octanoyl/lipoyl carrier protein intermediate.</text>
</comment>
<evidence type="ECO:0000256" key="3">
    <source>
        <dbReference type="HAMAP-Rule" id="MF_00272"/>
    </source>
</evidence>
<dbReference type="RefSeq" id="WP_066462395.1">
    <property type="nucleotide sequence ID" value="NZ_MATO01000015.1"/>
</dbReference>